<feature type="compositionally biased region" description="Basic and acidic residues" evidence="1">
    <location>
        <begin position="111"/>
        <end position="135"/>
    </location>
</feature>
<dbReference type="AlphaFoldDB" id="A0A8S9GSZ8"/>
<accession>A0A8S9GSZ8</accession>
<feature type="compositionally biased region" description="Basic and acidic residues" evidence="1">
    <location>
        <begin position="23"/>
        <end position="37"/>
    </location>
</feature>
<reference evidence="2" key="1">
    <citation type="submission" date="2019-12" db="EMBL/GenBank/DDBJ databases">
        <title>Genome sequencing and annotation of Brassica cretica.</title>
        <authorList>
            <person name="Studholme D.J."/>
            <person name="Sarris P.F."/>
        </authorList>
    </citation>
    <scope>NUCLEOTIDE SEQUENCE</scope>
    <source>
        <strain evidence="3">PFS-001/15</strain>
        <strain evidence="2">PFS-102/07</strain>
        <tissue evidence="2">Leaf</tissue>
    </source>
</reference>
<dbReference type="EMBL" id="QGKW02001940">
    <property type="protein sequence ID" value="KAF2556754.1"/>
    <property type="molecule type" value="Genomic_DNA"/>
</dbReference>
<evidence type="ECO:0000256" key="1">
    <source>
        <dbReference type="SAM" id="MobiDB-lite"/>
    </source>
</evidence>
<dbReference type="Proteomes" id="UP000712281">
    <property type="component" value="Unassembled WGS sequence"/>
</dbReference>
<feature type="compositionally biased region" description="Basic and acidic residues" evidence="1">
    <location>
        <begin position="83"/>
        <end position="92"/>
    </location>
</feature>
<feature type="region of interest" description="Disordered" evidence="1">
    <location>
        <begin position="83"/>
        <end position="139"/>
    </location>
</feature>
<name>A0A8S9GSZ8_BRACR</name>
<evidence type="ECO:0000313" key="2">
    <source>
        <dbReference type="EMBL" id="KAF2548933.1"/>
    </source>
</evidence>
<protein>
    <submittedName>
        <fullName evidence="2">Uncharacterized protein</fullName>
    </submittedName>
</protein>
<proteinExistence type="predicted"/>
<sequence length="154" mass="18177">MKINQKQPPRERYKFVTVEEIHRERGHQQRRGLVEERDRDEESTERDADCFIVGGRSRDRGGVFEVSRERGGVAEVSREKRGVIEGEKERTGVLEIENDTESSRFQSRNTESPRERRKEAESSREKKREADSSRERKTRLMTHVSLDTFLVWLS</sequence>
<gene>
    <name evidence="3" type="ORF">F2Q68_00013429</name>
    <name evidence="2" type="ORF">F2Q70_00019962</name>
</gene>
<feature type="region of interest" description="Disordered" evidence="1">
    <location>
        <begin position="23"/>
        <end position="49"/>
    </location>
</feature>
<organism evidence="2">
    <name type="scientific">Brassica cretica</name>
    <name type="common">Mustard</name>
    <dbReference type="NCBI Taxonomy" id="69181"/>
    <lineage>
        <taxon>Eukaryota</taxon>
        <taxon>Viridiplantae</taxon>
        <taxon>Streptophyta</taxon>
        <taxon>Embryophyta</taxon>
        <taxon>Tracheophyta</taxon>
        <taxon>Spermatophyta</taxon>
        <taxon>Magnoliopsida</taxon>
        <taxon>eudicotyledons</taxon>
        <taxon>Gunneridae</taxon>
        <taxon>Pentapetalae</taxon>
        <taxon>rosids</taxon>
        <taxon>malvids</taxon>
        <taxon>Brassicales</taxon>
        <taxon>Brassicaceae</taxon>
        <taxon>Brassiceae</taxon>
        <taxon>Brassica</taxon>
    </lineage>
</organism>
<dbReference type="EMBL" id="QGKY02001925">
    <property type="protein sequence ID" value="KAF2548933.1"/>
    <property type="molecule type" value="Genomic_DNA"/>
</dbReference>
<evidence type="ECO:0000313" key="3">
    <source>
        <dbReference type="EMBL" id="KAF2556754.1"/>
    </source>
</evidence>
<comment type="caution">
    <text evidence="2">The sequence shown here is derived from an EMBL/GenBank/DDBJ whole genome shotgun (WGS) entry which is preliminary data.</text>
</comment>